<proteinExistence type="predicted"/>
<organism evidence="1 2">
    <name type="scientific">Ogataea polymorpha</name>
    <dbReference type="NCBI Taxonomy" id="460523"/>
    <lineage>
        <taxon>Eukaryota</taxon>
        <taxon>Fungi</taxon>
        <taxon>Dikarya</taxon>
        <taxon>Ascomycota</taxon>
        <taxon>Saccharomycotina</taxon>
        <taxon>Pichiomycetes</taxon>
        <taxon>Pichiales</taxon>
        <taxon>Pichiaceae</taxon>
        <taxon>Ogataea</taxon>
    </lineage>
</organism>
<evidence type="ECO:0000313" key="2">
    <source>
        <dbReference type="Proteomes" id="UP000788993"/>
    </source>
</evidence>
<dbReference type="OrthoDB" id="2147978at2759"/>
<gene>
    <name evidence="1" type="ORF">OGATHE_004475</name>
</gene>
<evidence type="ECO:0000313" key="1">
    <source>
        <dbReference type="EMBL" id="KAH3662899.1"/>
    </source>
</evidence>
<name>A0A1B7SIP5_9ASCO</name>
<dbReference type="Proteomes" id="UP000788993">
    <property type="component" value="Unassembled WGS sequence"/>
</dbReference>
<protein>
    <submittedName>
        <fullName evidence="1">Uncharacterized protein</fullName>
    </submittedName>
</protein>
<dbReference type="EMBL" id="JAEUBD010001266">
    <property type="protein sequence ID" value="KAH3662899.1"/>
    <property type="molecule type" value="Genomic_DNA"/>
</dbReference>
<comment type="caution">
    <text evidence="1">The sequence shown here is derived from an EMBL/GenBank/DDBJ whole genome shotgun (WGS) entry which is preliminary data.</text>
</comment>
<dbReference type="RefSeq" id="XP_018211263.1">
    <property type="nucleotide sequence ID" value="XM_018354163.1"/>
</dbReference>
<keyword evidence="2" id="KW-1185">Reference proteome</keyword>
<reference evidence="1" key="1">
    <citation type="journal article" date="2021" name="Open Biol.">
        <title>Shared evolutionary footprints suggest mitochondrial oxidative damage underlies multiple complex I losses in fungi.</title>
        <authorList>
            <person name="Schikora-Tamarit M.A."/>
            <person name="Marcet-Houben M."/>
            <person name="Nosek J."/>
            <person name="Gabaldon T."/>
        </authorList>
    </citation>
    <scope>NUCLEOTIDE SEQUENCE</scope>
    <source>
        <strain evidence="1">NCAIM Y.01608</strain>
    </source>
</reference>
<dbReference type="AlphaFoldDB" id="A0A1B7SIP5"/>
<accession>A0A1B7SIP5</accession>
<sequence>MFRPSKYTWLTPKSLIFNVGTRGLHSSKPLLAFNLSAEQKCRELLDSFKDYDHIFQNEDGSSRKPPEEELKKIAYLNSYAGRRNLGIFEAFSLPKEHERLYLANDKDLVKLKASSGLIIDKIPYEDTATGEIKWKIVREGDQKEGWENIAHYLFVPGCIALLIAIIWRDDMDVSEWARRELLYRVRSKAEEDNDTAVLDTFEKYGNPESYEFDFVGFQKDDQVIVERILSGEYDRLAKLRRRIPQD</sequence>
<reference evidence="1" key="2">
    <citation type="submission" date="2021-01" db="EMBL/GenBank/DDBJ databases">
        <authorList>
            <person name="Schikora-Tamarit M.A."/>
        </authorList>
    </citation>
    <scope>NUCLEOTIDE SEQUENCE</scope>
    <source>
        <strain evidence="1">NCAIM Y.01608</strain>
    </source>
</reference>